<organism evidence="2 3">
    <name type="scientific">Candidatus Egerieicola pullicola</name>
    <dbReference type="NCBI Taxonomy" id="2840775"/>
    <lineage>
        <taxon>Bacteria</taxon>
        <taxon>Bacillati</taxon>
        <taxon>Bacillota</taxon>
        <taxon>Clostridia</taxon>
        <taxon>Eubacteriales</taxon>
        <taxon>Oscillospiraceae</taxon>
        <taxon>Oscillospiraceae incertae sedis</taxon>
        <taxon>Candidatus Egerieicola</taxon>
    </lineage>
</organism>
<evidence type="ECO:0000313" key="3">
    <source>
        <dbReference type="Proteomes" id="UP000886749"/>
    </source>
</evidence>
<dbReference type="PANTHER" id="PTHR43267">
    <property type="entry name" value="TRNA THREONYLCARBAMOYLADENOSINE DEHYDRATASE"/>
    <property type="match status" value="1"/>
</dbReference>
<gene>
    <name evidence="2" type="ORF">IAB36_01375</name>
</gene>
<sequence length="233" mass="25579">MDTRTRMMLGDEGVDRLNQATVAVFGVGGVGSFSVEALARAGIGRLLLCDSETVAPSNINRQLVAYQDTVGQLKVEVARRRIASINPKCQVEIYPFFFGEETWEQFPFSACDYVIDAIDSVPSKLLLIETCTRQNIPIISCMGAGNKLDPTRFRVGDIYQTSVCPLAKVIRTQCRKRGIRKLKVVWSEELPVHPPRVEGKPNPPGSVSFVPSVAGLILAGEVIKYLSGVQPNR</sequence>
<dbReference type="SUPFAM" id="SSF69572">
    <property type="entry name" value="Activating enzymes of the ubiquitin-like proteins"/>
    <property type="match status" value="1"/>
</dbReference>
<protein>
    <submittedName>
        <fullName evidence="2">tRNA threonylcarbamoyladenosine dehydratase</fullName>
    </submittedName>
</protein>
<proteinExistence type="predicted"/>
<dbReference type="Pfam" id="PF00899">
    <property type="entry name" value="ThiF"/>
    <property type="match status" value="1"/>
</dbReference>
<comment type="caution">
    <text evidence="2">The sequence shown here is derived from an EMBL/GenBank/DDBJ whole genome shotgun (WGS) entry which is preliminary data.</text>
</comment>
<name>A0A9D1AIM6_9FIRM</name>
<evidence type="ECO:0000259" key="1">
    <source>
        <dbReference type="Pfam" id="PF00899"/>
    </source>
</evidence>
<feature type="domain" description="THIF-type NAD/FAD binding fold" evidence="1">
    <location>
        <begin position="8"/>
        <end position="231"/>
    </location>
</feature>
<dbReference type="GO" id="GO:0061503">
    <property type="term" value="F:tRNA threonylcarbamoyladenosine dehydratase"/>
    <property type="evidence" value="ECO:0007669"/>
    <property type="project" value="TreeGrafter"/>
</dbReference>
<dbReference type="CDD" id="cd00755">
    <property type="entry name" value="YgdL_like"/>
    <property type="match status" value="1"/>
</dbReference>
<evidence type="ECO:0000313" key="2">
    <source>
        <dbReference type="EMBL" id="HIR40461.1"/>
    </source>
</evidence>
<reference evidence="2" key="2">
    <citation type="journal article" date="2021" name="PeerJ">
        <title>Extensive microbial diversity within the chicken gut microbiome revealed by metagenomics and culture.</title>
        <authorList>
            <person name="Gilroy R."/>
            <person name="Ravi A."/>
            <person name="Getino M."/>
            <person name="Pursley I."/>
            <person name="Horton D.L."/>
            <person name="Alikhan N.F."/>
            <person name="Baker D."/>
            <person name="Gharbi K."/>
            <person name="Hall N."/>
            <person name="Watson M."/>
            <person name="Adriaenssens E.M."/>
            <person name="Foster-Nyarko E."/>
            <person name="Jarju S."/>
            <person name="Secka A."/>
            <person name="Antonio M."/>
            <person name="Oren A."/>
            <person name="Chaudhuri R.R."/>
            <person name="La Ragione R."/>
            <person name="Hildebrand F."/>
            <person name="Pallen M.J."/>
        </authorList>
    </citation>
    <scope>NUCLEOTIDE SEQUENCE</scope>
    <source>
        <strain evidence="2">CHK184-25365</strain>
    </source>
</reference>
<dbReference type="PANTHER" id="PTHR43267:SF1">
    <property type="entry name" value="TRNA THREONYLCARBAMOYLADENOSINE DEHYDRATASE"/>
    <property type="match status" value="1"/>
</dbReference>
<dbReference type="AlphaFoldDB" id="A0A9D1AIM6"/>
<dbReference type="GO" id="GO:0061504">
    <property type="term" value="P:cyclic threonylcarbamoyladenosine biosynthetic process"/>
    <property type="evidence" value="ECO:0007669"/>
    <property type="project" value="TreeGrafter"/>
</dbReference>
<accession>A0A9D1AIM6</accession>
<dbReference type="EMBL" id="DVGY01000033">
    <property type="protein sequence ID" value="HIR40461.1"/>
    <property type="molecule type" value="Genomic_DNA"/>
</dbReference>
<reference evidence="2" key="1">
    <citation type="submission" date="2020-10" db="EMBL/GenBank/DDBJ databases">
        <authorList>
            <person name="Gilroy R."/>
        </authorList>
    </citation>
    <scope>NUCLEOTIDE SEQUENCE</scope>
    <source>
        <strain evidence="2">CHK184-25365</strain>
    </source>
</reference>
<dbReference type="InterPro" id="IPR035985">
    <property type="entry name" value="Ubiquitin-activating_enz"/>
</dbReference>
<dbReference type="InterPro" id="IPR045886">
    <property type="entry name" value="ThiF/MoeB/HesA"/>
</dbReference>
<dbReference type="GO" id="GO:0008641">
    <property type="term" value="F:ubiquitin-like modifier activating enzyme activity"/>
    <property type="evidence" value="ECO:0007669"/>
    <property type="project" value="InterPro"/>
</dbReference>
<dbReference type="Gene3D" id="3.40.50.720">
    <property type="entry name" value="NAD(P)-binding Rossmann-like Domain"/>
    <property type="match status" value="1"/>
</dbReference>
<dbReference type="InterPro" id="IPR000594">
    <property type="entry name" value="ThiF_NAD_FAD-bd"/>
</dbReference>
<dbReference type="Proteomes" id="UP000886749">
    <property type="component" value="Unassembled WGS sequence"/>
</dbReference>